<name>G8NUE1_GRAMM</name>
<sequence>MFLLVAGAISAEIATAGWNNARNWNLSSTRYKRCEFDTPVALNSFGMSMPLLQTEV</sequence>
<organism evidence="1 2">
    <name type="scientific">Granulicella mallensis (strain ATCC BAA-1857 / DSM 23137 / MP5ACTX8)</name>
    <dbReference type="NCBI Taxonomy" id="682795"/>
    <lineage>
        <taxon>Bacteria</taxon>
        <taxon>Pseudomonadati</taxon>
        <taxon>Acidobacteriota</taxon>
        <taxon>Terriglobia</taxon>
        <taxon>Terriglobales</taxon>
        <taxon>Acidobacteriaceae</taxon>
        <taxon>Granulicella</taxon>
    </lineage>
</organism>
<evidence type="ECO:0000313" key="2">
    <source>
        <dbReference type="Proteomes" id="UP000007113"/>
    </source>
</evidence>
<dbReference type="EMBL" id="CP003130">
    <property type="protein sequence ID" value="AEU35297.1"/>
    <property type="molecule type" value="Genomic_DNA"/>
</dbReference>
<protein>
    <submittedName>
        <fullName evidence="1">Uncharacterized protein</fullName>
    </submittedName>
</protein>
<gene>
    <name evidence="1" type="ordered locus">AciX8_0949</name>
</gene>
<proteinExistence type="predicted"/>
<dbReference type="HOGENOM" id="CLU_3007913_0_0_0"/>
<keyword evidence="2" id="KW-1185">Reference proteome</keyword>
<evidence type="ECO:0000313" key="1">
    <source>
        <dbReference type="EMBL" id="AEU35297.1"/>
    </source>
</evidence>
<dbReference type="KEGG" id="gma:AciX8_0949"/>
<dbReference type="AlphaFoldDB" id="G8NUE1"/>
<dbReference type="Proteomes" id="UP000007113">
    <property type="component" value="Chromosome"/>
</dbReference>
<reference evidence="1 2" key="1">
    <citation type="submission" date="2011-11" db="EMBL/GenBank/DDBJ databases">
        <title>Complete sequence of Granulicella mallensis MP5ACTX8.</title>
        <authorList>
            <consortium name="US DOE Joint Genome Institute"/>
            <person name="Lucas S."/>
            <person name="Copeland A."/>
            <person name="Lapidus A."/>
            <person name="Cheng J.-F."/>
            <person name="Goodwin L."/>
            <person name="Pitluck S."/>
            <person name="Peters L."/>
            <person name="Lu M."/>
            <person name="Detter J.C."/>
            <person name="Han C."/>
            <person name="Tapia R."/>
            <person name="Land M."/>
            <person name="Hauser L."/>
            <person name="Kyrpides N."/>
            <person name="Ivanova N."/>
            <person name="Mikhailova N."/>
            <person name="Pagani I."/>
            <person name="Rawat S."/>
            <person name="Mannisto M."/>
            <person name="Haggblom M."/>
            <person name="Woyke T."/>
        </authorList>
    </citation>
    <scope>NUCLEOTIDE SEQUENCE [LARGE SCALE GENOMIC DNA]</scope>
    <source>
        <strain evidence="2">ATCC BAA-1857 / DSM 23137 / MP5ACTX8</strain>
    </source>
</reference>
<accession>G8NUE1</accession>